<evidence type="ECO:0000313" key="3">
    <source>
        <dbReference type="Proteomes" id="UP000248410"/>
    </source>
</evidence>
<evidence type="ECO:0000256" key="1">
    <source>
        <dbReference type="SAM" id="Phobius"/>
    </source>
</evidence>
<feature type="transmembrane region" description="Helical" evidence="1">
    <location>
        <begin position="68"/>
        <end position="88"/>
    </location>
</feature>
<organism evidence="2 3">
    <name type="scientific">Acidianus sulfidivorans JP7</name>
    <dbReference type="NCBI Taxonomy" id="619593"/>
    <lineage>
        <taxon>Archaea</taxon>
        <taxon>Thermoproteota</taxon>
        <taxon>Thermoprotei</taxon>
        <taxon>Sulfolobales</taxon>
        <taxon>Sulfolobaceae</taxon>
        <taxon>Acidianus</taxon>
    </lineage>
</organism>
<gene>
    <name evidence="2" type="ORF">DFR86_11090</name>
</gene>
<keyword evidence="1" id="KW-0812">Transmembrane</keyword>
<dbReference type="OrthoDB" id="42455at2157"/>
<protein>
    <submittedName>
        <fullName evidence="2">Uncharacterized protein</fullName>
    </submittedName>
</protein>
<reference evidence="2 3" key="1">
    <citation type="submission" date="2018-05" db="EMBL/GenBank/DDBJ databases">
        <title>Complete Genome Sequences of Extremely Thermoacidophilic, Metal-Mobilizing Type-Strain Members of the Archaeal Family Sulfolobaceae: Acidianus brierleyi DSM-1651T, Acidianus sulfidivorans DSM-18786T, Metallosphaera hakonensis DSM-7519T, and Metallosphaera prunae DSM-10039T.</title>
        <authorList>
            <person name="Counts J.A."/>
            <person name="Kelly R.M."/>
        </authorList>
    </citation>
    <scope>NUCLEOTIDE SEQUENCE [LARGE SCALE GENOMIC DNA]</scope>
    <source>
        <strain evidence="2 3">JP7</strain>
    </source>
</reference>
<dbReference type="Proteomes" id="UP000248410">
    <property type="component" value="Chromosome"/>
</dbReference>
<keyword evidence="3" id="KW-1185">Reference proteome</keyword>
<dbReference type="EMBL" id="CP029288">
    <property type="protein sequence ID" value="AWR98025.1"/>
    <property type="molecule type" value="Genomic_DNA"/>
</dbReference>
<feature type="transmembrane region" description="Helical" evidence="1">
    <location>
        <begin position="20"/>
        <end position="42"/>
    </location>
</feature>
<accession>A0A2U9IPT6</accession>
<sequence length="92" mass="10530">MGLDLGLSFNYRKVNQLSQVIGSGLSFFAATFIPFSILPLYFKIPTLLEPSTFIAQELRCNLSGQVSILWYLGIIIYTLIFLIIYMYVRKKP</sequence>
<dbReference type="AlphaFoldDB" id="A0A2U9IPT6"/>
<proteinExistence type="predicted"/>
<evidence type="ECO:0000313" key="2">
    <source>
        <dbReference type="EMBL" id="AWR98025.1"/>
    </source>
</evidence>
<dbReference type="GeneID" id="36838521"/>
<dbReference type="KEGG" id="asul:DFR86_11090"/>
<keyword evidence="1" id="KW-0472">Membrane</keyword>
<name>A0A2U9IPT6_9CREN</name>
<dbReference type="RefSeq" id="WP_110380915.1">
    <property type="nucleotide sequence ID" value="NZ_CP029288.2"/>
</dbReference>
<keyword evidence="1" id="KW-1133">Transmembrane helix</keyword>